<dbReference type="PANTHER" id="PTHR32468">
    <property type="entry name" value="CATION/H + ANTIPORTER"/>
    <property type="match status" value="1"/>
</dbReference>
<keyword evidence="13" id="KW-1185">Reference proteome</keyword>
<accession>A0A6J1B7S3</accession>
<keyword evidence="6 10" id="KW-1133">Transmembrane helix</keyword>
<dbReference type="GeneID" id="110424962"/>
<dbReference type="Pfam" id="PF00999">
    <property type="entry name" value="Na_H_Exchanger"/>
    <property type="match status" value="1"/>
</dbReference>
<evidence type="ECO:0000256" key="8">
    <source>
        <dbReference type="ARBA" id="ARBA00023136"/>
    </source>
</evidence>
<dbReference type="GO" id="GO:0016020">
    <property type="term" value="C:membrane"/>
    <property type="evidence" value="ECO:0007669"/>
    <property type="project" value="UniProtKB-SubCell"/>
</dbReference>
<dbReference type="InterPro" id="IPR057290">
    <property type="entry name" value="CHX17_C"/>
</dbReference>
<dbReference type="OrthoDB" id="1612738at2759"/>
<evidence type="ECO:0000256" key="5">
    <source>
        <dbReference type="ARBA" id="ARBA00022958"/>
    </source>
</evidence>
<feature type="transmembrane region" description="Helical" evidence="10">
    <location>
        <begin position="405"/>
        <end position="428"/>
    </location>
</feature>
<gene>
    <name evidence="14" type="primary">LOC110424962</name>
</gene>
<evidence type="ECO:0000256" key="6">
    <source>
        <dbReference type="ARBA" id="ARBA00022989"/>
    </source>
</evidence>
<feature type="transmembrane region" description="Helical" evidence="10">
    <location>
        <begin position="263"/>
        <end position="296"/>
    </location>
</feature>
<proteinExistence type="inferred from homology"/>
<evidence type="ECO:0000256" key="1">
    <source>
        <dbReference type="ARBA" id="ARBA00004141"/>
    </source>
</evidence>
<evidence type="ECO:0000256" key="3">
    <source>
        <dbReference type="ARBA" id="ARBA00022538"/>
    </source>
</evidence>
<evidence type="ECO:0000256" key="10">
    <source>
        <dbReference type="SAM" id="Phobius"/>
    </source>
</evidence>
<dbReference type="RefSeq" id="XP_021295370.1">
    <property type="nucleotide sequence ID" value="XM_021439695.1"/>
</dbReference>
<name>A0A6J1B7S3_9ROSI</name>
<dbReference type="InterPro" id="IPR038770">
    <property type="entry name" value="Na+/solute_symporter_sf"/>
</dbReference>
<comment type="subcellular location">
    <subcellularLocation>
        <location evidence="1">Membrane</location>
        <topology evidence="1">Multi-pass membrane protein</topology>
    </subcellularLocation>
</comment>
<feature type="transmembrane region" description="Helical" evidence="10">
    <location>
        <begin position="160"/>
        <end position="181"/>
    </location>
</feature>
<feature type="domain" description="Cation/H+ exchanger transmembrane" evidence="11">
    <location>
        <begin position="51"/>
        <end position="419"/>
    </location>
</feature>
<protein>
    <submittedName>
        <fullName evidence="14">Cation/H(+) antiporter 15-like</fullName>
    </submittedName>
</protein>
<dbReference type="Proteomes" id="UP000504621">
    <property type="component" value="Unplaced"/>
</dbReference>
<keyword evidence="8 10" id="KW-0472">Membrane</keyword>
<evidence type="ECO:0000256" key="2">
    <source>
        <dbReference type="ARBA" id="ARBA00022448"/>
    </source>
</evidence>
<dbReference type="Gene3D" id="1.20.1530.20">
    <property type="match status" value="1"/>
</dbReference>
<feature type="transmembrane region" description="Helical" evidence="10">
    <location>
        <begin position="373"/>
        <end position="393"/>
    </location>
</feature>
<evidence type="ECO:0000313" key="14">
    <source>
        <dbReference type="RefSeq" id="XP_021295370.1"/>
    </source>
</evidence>
<dbReference type="GO" id="GO:1902600">
    <property type="term" value="P:proton transmembrane transport"/>
    <property type="evidence" value="ECO:0007669"/>
    <property type="project" value="InterPro"/>
</dbReference>
<keyword evidence="3" id="KW-0633">Potassium transport</keyword>
<sequence length="784" mass="87596">MAINETIFPKLCMLYERNMYSKGIWFGENPLDYFIPLAMFQIILFFILSRTLYFLLRPLKQPKVVCNVLTGLLLGPSVLGRYTTLMDKLYPAKEMLAVNTLCLFSNISFIFLITVKTDAGMIFRTARDDWSLGLLSMLVPLGISYTLFNLLRDFLPGFQGGIAAFTVCGIMSTSFLSDIAYGMDELKLLTSELGQLAMSSAVINDLFGWAILTMLIMSNQTKSLSIKAMLSFAAFPIFALYAVRPTISWIIRTTPEGKQVDQLYVVATLLGAFAMGAISDALGLSFLPGIIAMGLIVPNGPPLGAAIVEKSELIINEFFMPFFYLRLGRLANVVEIRDWKEFNALLLIIITGFLAKLLSVCLHSCFCKMRVRYVLLLSTMLNVKGVLKFIYFIRFLTKRRIDEQSFVLLILSNLTITAIAMPLIEYFYKPHLRLETSLSAKLSTMSLQSTPSFGELRILPCIHNEDDVHGIITLLEASNPTPVSTICAYVVHLVELVGRATPLLAPYKKVGRSSTGRIMRAFTNYSAASEQSVTVQPYTSIAPYKTMYENVCRLAQVKHVPLIIVPFHKSQVGEINAQFRCFNVQTQAYAPCTVGILVQRGLSCVTCAQFSCNIAVLFVGGPDDREALALAARMSGHPRVQITVMRIIVRENVHQSELEQQLDDKLLTEFKAKTENYDFVQCLEVQVNNSIEILSWIRSLENKYDLVMVGKRQGSNLELEGDMATWTEHPELGVIGDMVASEDFRRGTVSVLVLQHCMVGEASKNRSSSQCRRYSIGSFSALLK</sequence>
<evidence type="ECO:0000259" key="11">
    <source>
        <dbReference type="Pfam" id="PF00999"/>
    </source>
</evidence>
<evidence type="ECO:0000256" key="7">
    <source>
        <dbReference type="ARBA" id="ARBA00023065"/>
    </source>
</evidence>
<evidence type="ECO:0000256" key="4">
    <source>
        <dbReference type="ARBA" id="ARBA00022692"/>
    </source>
</evidence>
<evidence type="ECO:0000313" key="13">
    <source>
        <dbReference type="Proteomes" id="UP000504621"/>
    </source>
</evidence>
<dbReference type="GO" id="GO:0015297">
    <property type="term" value="F:antiporter activity"/>
    <property type="evidence" value="ECO:0007669"/>
    <property type="project" value="InterPro"/>
</dbReference>
<keyword evidence="2" id="KW-0813">Transport</keyword>
<evidence type="ECO:0000259" key="12">
    <source>
        <dbReference type="Pfam" id="PF23259"/>
    </source>
</evidence>
<organism evidence="13 14">
    <name type="scientific">Herrania umbratica</name>
    <dbReference type="NCBI Taxonomy" id="108875"/>
    <lineage>
        <taxon>Eukaryota</taxon>
        <taxon>Viridiplantae</taxon>
        <taxon>Streptophyta</taxon>
        <taxon>Embryophyta</taxon>
        <taxon>Tracheophyta</taxon>
        <taxon>Spermatophyta</taxon>
        <taxon>Magnoliopsida</taxon>
        <taxon>eudicotyledons</taxon>
        <taxon>Gunneridae</taxon>
        <taxon>Pentapetalae</taxon>
        <taxon>rosids</taxon>
        <taxon>malvids</taxon>
        <taxon>Malvales</taxon>
        <taxon>Malvaceae</taxon>
        <taxon>Byttnerioideae</taxon>
        <taxon>Herrania</taxon>
    </lineage>
</organism>
<keyword evidence="5" id="KW-0630">Potassium</keyword>
<reference evidence="14" key="1">
    <citation type="submission" date="2025-08" db="UniProtKB">
        <authorList>
            <consortium name="RefSeq"/>
        </authorList>
    </citation>
    <scope>IDENTIFICATION</scope>
    <source>
        <tissue evidence="14">Leaf</tissue>
    </source>
</reference>
<feature type="transmembrane region" description="Helical" evidence="10">
    <location>
        <begin position="96"/>
        <end position="117"/>
    </location>
</feature>
<feature type="transmembrane region" description="Helical" evidence="10">
    <location>
        <begin position="64"/>
        <end position="84"/>
    </location>
</feature>
<dbReference type="InterPro" id="IPR006153">
    <property type="entry name" value="Cation/H_exchanger_TM"/>
</dbReference>
<dbReference type="AlphaFoldDB" id="A0A6J1B7S3"/>
<feature type="transmembrane region" description="Helical" evidence="10">
    <location>
        <begin position="344"/>
        <end position="366"/>
    </location>
</feature>
<dbReference type="PANTHER" id="PTHR32468:SF108">
    <property type="entry name" value="CATION_H(+) ANTIPORTER 15-LIKE"/>
    <property type="match status" value="1"/>
</dbReference>
<feature type="transmembrane region" description="Helical" evidence="10">
    <location>
        <begin position="129"/>
        <end position="148"/>
    </location>
</feature>
<dbReference type="InterPro" id="IPR050794">
    <property type="entry name" value="CPA2_transporter"/>
</dbReference>
<keyword evidence="4 10" id="KW-0812">Transmembrane</keyword>
<feature type="transmembrane region" description="Helical" evidence="10">
    <location>
        <begin position="193"/>
        <end position="218"/>
    </location>
</feature>
<feature type="domain" description="Cation/H(+) antiporter C-terminal" evidence="12">
    <location>
        <begin position="612"/>
        <end position="756"/>
    </location>
</feature>
<dbReference type="GO" id="GO:0006813">
    <property type="term" value="P:potassium ion transport"/>
    <property type="evidence" value="ECO:0007669"/>
    <property type="project" value="UniProtKB-KW"/>
</dbReference>
<keyword evidence="7" id="KW-0406">Ion transport</keyword>
<feature type="transmembrane region" description="Helical" evidence="10">
    <location>
        <begin position="33"/>
        <end position="52"/>
    </location>
</feature>
<comment type="similarity">
    <text evidence="9">Belongs to the monovalent cation:proton antiporter 2 (CPA2) transporter (TC 2.A.37) family. CHX (TC 2.A.37.4) subfamily.</text>
</comment>
<dbReference type="GO" id="GO:0006885">
    <property type="term" value="P:regulation of pH"/>
    <property type="evidence" value="ECO:0007669"/>
    <property type="project" value="TreeGrafter"/>
</dbReference>
<dbReference type="Pfam" id="PF23259">
    <property type="entry name" value="CHX17_C"/>
    <property type="match status" value="1"/>
</dbReference>
<dbReference type="GO" id="GO:0012505">
    <property type="term" value="C:endomembrane system"/>
    <property type="evidence" value="ECO:0007669"/>
    <property type="project" value="TreeGrafter"/>
</dbReference>
<feature type="transmembrane region" description="Helical" evidence="10">
    <location>
        <begin position="224"/>
        <end position="243"/>
    </location>
</feature>
<evidence type="ECO:0000256" key="9">
    <source>
        <dbReference type="ARBA" id="ARBA00038341"/>
    </source>
</evidence>